<dbReference type="SUPFAM" id="SSF56112">
    <property type="entry name" value="Protein kinase-like (PK-like)"/>
    <property type="match status" value="1"/>
</dbReference>
<dbReference type="CDD" id="cd14014">
    <property type="entry name" value="STKc_PknB_like"/>
    <property type="match status" value="1"/>
</dbReference>
<comment type="caution">
    <text evidence="8">The sequence shown here is derived from an EMBL/GenBank/DDBJ whole genome shotgun (WGS) entry which is preliminary data.</text>
</comment>
<dbReference type="EMBL" id="SSMQ01000058">
    <property type="protein sequence ID" value="TKC99283.1"/>
    <property type="molecule type" value="Genomic_DNA"/>
</dbReference>
<keyword evidence="6" id="KW-1133">Transmembrane helix</keyword>
<dbReference type="Gene3D" id="3.30.200.20">
    <property type="entry name" value="Phosphorylase Kinase, domain 1"/>
    <property type="match status" value="1"/>
</dbReference>
<dbReference type="PANTHER" id="PTHR43289:SF6">
    <property type="entry name" value="SERINE_THREONINE-PROTEIN KINASE NEKL-3"/>
    <property type="match status" value="1"/>
</dbReference>
<dbReference type="InterPro" id="IPR000719">
    <property type="entry name" value="Prot_kinase_dom"/>
</dbReference>
<feature type="domain" description="Protein kinase" evidence="7">
    <location>
        <begin position="11"/>
        <end position="269"/>
    </location>
</feature>
<keyword evidence="8" id="KW-0723">Serine/threonine-protein kinase</keyword>
<dbReference type="GO" id="GO:0004674">
    <property type="term" value="F:protein serine/threonine kinase activity"/>
    <property type="evidence" value="ECO:0007669"/>
    <property type="project" value="UniProtKB-KW"/>
</dbReference>
<dbReference type="GO" id="GO:0005524">
    <property type="term" value="F:ATP binding"/>
    <property type="evidence" value="ECO:0007669"/>
    <property type="project" value="UniProtKB-KW"/>
</dbReference>
<organism evidence="8 9">
    <name type="scientific">Polyangium fumosum</name>
    <dbReference type="NCBI Taxonomy" id="889272"/>
    <lineage>
        <taxon>Bacteria</taxon>
        <taxon>Pseudomonadati</taxon>
        <taxon>Myxococcota</taxon>
        <taxon>Polyangia</taxon>
        <taxon>Polyangiales</taxon>
        <taxon>Polyangiaceae</taxon>
        <taxon>Polyangium</taxon>
    </lineage>
</organism>
<feature type="region of interest" description="Disordered" evidence="5">
    <location>
        <begin position="277"/>
        <end position="385"/>
    </location>
</feature>
<dbReference type="PROSITE" id="PS50011">
    <property type="entry name" value="PROTEIN_KINASE_DOM"/>
    <property type="match status" value="1"/>
</dbReference>
<feature type="transmembrane region" description="Helical" evidence="6">
    <location>
        <begin position="454"/>
        <end position="478"/>
    </location>
</feature>
<dbReference type="InterPro" id="IPR008266">
    <property type="entry name" value="Tyr_kinase_AS"/>
</dbReference>
<dbReference type="RefSeq" id="WP_136934072.1">
    <property type="nucleotide sequence ID" value="NZ_SSMQ01000058.1"/>
</dbReference>
<keyword evidence="1" id="KW-0808">Transferase</keyword>
<evidence type="ECO:0000256" key="5">
    <source>
        <dbReference type="SAM" id="MobiDB-lite"/>
    </source>
</evidence>
<name>A0A4U1IXK3_9BACT</name>
<reference evidence="8 9" key="1">
    <citation type="submission" date="2019-04" db="EMBL/GenBank/DDBJ databases">
        <authorList>
            <person name="Li Y."/>
            <person name="Wang J."/>
        </authorList>
    </citation>
    <scope>NUCLEOTIDE SEQUENCE [LARGE SCALE GENOMIC DNA]</scope>
    <source>
        <strain evidence="8 9">DSM 14668</strain>
    </source>
</reference>
<evidence type="ECO:0000256" key="3">
    <source>
        <dbReference type="ARBA" id="ARBA00022777"/>
    </source>
</evidence>
<keyword evidence="9" id="KW-1185">Reference proteome</keyword>
<protein>
    <submittedName>
        <fullName evidence="8">Serine/threonine protein kinase</fullName>
    </submittedName>
</protein>
<keyword evidence="3 8" id="KW-0418">Kinase</keyword>
<dbReference type="PROSITE" id="PS00109">
    <property type="entry name" value="PROTEIN_KINASE_TYR"/>
    <property type="match status" value="1"/>
</dbReference>
<feature type="compositionally biased region" description="Low complexity" evidence="5">
    <location>
        <begin position="330"/>
        <end position="343"/>
    </location>
</feature>
<dbReference type="Pfam" id="PF00069">
    <property type="entry name" value="Pkinase"/>
    <property type="match status" value="1"/>
</dbReference>
<dbReference type="InterPro" id="IPR011009">
    <property type="entry name" value="Kinase-like_dom_sf"/>
</dbReference>
<evidence type="ECO:0000256" key="6">
    <source>
        <dbReference type="SAM" id="Phobius"/>
    </source>
</evidence>
<keyword evidence="6" id="KW-0812">Transmembrane</keyword>
<evidence type="ECO:0000313" key="8">
    <source>
        <dbReference type="EMBL" id="TKC99283.1"/>
    </source>
</evidence>
<evidence type="ECO:0000313" key="9">
    <source>
        <dbReference type="Proteomes" id="UP000309215"/>
    </source>
</evidence>
<dbReference type="Gene3D" id="1.10.510.10">
    <property type="entry name" value="Transferase(Phosphotransferase) domain 1"/>
    <property type="match status" value="1"/>
</dbReference>
<keyword evidence="6" id="KW-0472">Membrane</keyword>
<evidence type="ECO:0000259" key="7">
    <source>
        <dbReference type="PROSITE" id="PS50011"/>
    </source>
</evidence>
<evidence type="ECO:0000256" key="4">
    <source>
        <dbReference type="ARBA" id="ARBA00022840"/>
    </source>
</evidence>
<dbReference type="OrthoDB" id="9801841at2"/>
<evidence type="ECO:0000256" key="1">
    <source>
        <dbReference type="ARBA" id="ARBA00022679"/>
    </source>
</evidence>
<proteinExistence type="predicted"/>
<keyword evidence="2" id="KW-0547">Nucleotide-binding</keyword>
<dbReference type="PANTHER" id="PTHR43289">
    <property type="entry name" value="MITOGEN-ACTIVATED PROTEIN KINASE KINASE KINASE 20-RELATED"/>
    <property type="match status" value="1"/>
</dbReference>
<accession>A0A4U1IXK3</accession>
<keyword evidence="4" id="KW-0067">ATP-binding</keyword>
<sequence>MSGGELIGDRYSLVRQIGTGALGAVWEAEDHTASRQVALKLLSIPNLEVGQRLGEEARAAQATKHPTLVTIHDVGETGSGEPFVAMELLAGETLADRLARERVLPPPLAAQIGRDIATALSIAHGARLVHGDLRPANVFLQGEPGTDDPGVKLLDLWVARAVPAVVAETLGLGSPSYRSPEQLAAPESFDVRTDLWSLGVVLFEMLAGQRPFEGGRADITARISSGPAPRVSQLAPAVDPALEEIVARCMERERDKRIGSAMVVAHMLEVFAAQGRKPAAPAAPAKVHDENTNGSMRAPMLDEPPMPRGQLGTLVMAESAPSTPAPAPRSSPASGSFSASSSGGPLGTLVMAPPSSSPRTEETARRPRPAYVAPPRSSRDSEPTQVYVEPSGVFTPPPMPMAGAHIEDEPTAPPPTAPPPGTTAPTIVGARQQQMTVTELHHRPAQRVNDVSKMGFYLAAAVGAAIVFLIGFFVIFLLL</sequence>
<gene>
    <name evidence="8" type="ORF">E8A74_38335</name>
</gene>
<dbReference type="Proteomes" id="UP000309215">
    <property type="component" value="Unassembled WGS sequence"/>
</dbReference>
<dbReference type="AlphaFoldDB" id="A0A4U1IXK3"/>
<evidence type="ECO:0000256" key="2">
    <source>
        <dbReference type="ARBA" id="ARBA00022741"/>
    </source>
</evidence>